<feature type="disulfide bond" description="Redox-active" evidence="6">
    <location>
        <begin position="41"/>
        <end position="46"/>
    </location>
</feature>
<dbReference type="Gene3D" id="3.50.50.60">
    <property type="entry name" value="FAD/NAD(P)-binding domain"/>
    <property type="match status" value="2"/>
</dbReference>
<evidence type="ECO:0000259" key="8">
    <source>
        <dbReference type="Pfam" id="PF07992"/>
    </source>
</evidence>
<evidence type="ECO:0000256" key="4">
    <source>
        <dbReference type="PIRSR" id="PIRSR000350-2"/>
    </source>
</evidence>
<dbReference type="GO" id="GO:0050660">
    <property type="term" value="F:flavin adenine dinucleotide binding"/>
    <property type="evidence" value="ECO:0007669"/>
    <property type="project" value="TreeGrafter"/>
</dbReference>
<evidence type="ECO:0000256" key="2">
    <source>
        <dbReference type="ARBA" id="ARBA00022630"/>
    </source>
</evidence>
<dbReference type="InterPro" id="IPR001100">
    <property type="entry name" value="Pyr_nuc-diS_OxRdtase"/>
</dbReference>
<dbReference type="InterPro" id="IPR023753">
    <property type="entry name" value="FAD/NAD-binding_dom"/>
</dbReference>
<accession>A0A4R6TMC1</accession>
<dbReference type="PRINTS" id="PR00368">
    <property type="entry name" value="FADPNR"/>
</dbReference>
<evidence type="ECO:0000256" key="6">
    <source>
        <dbReference type="PIRSR" id="PIRSR000350-4"/>
    </source>
</evidence>
<evidence type="ECO:0000256" key="3">
    <source>
        <dbReference type="ARBA" id="ARBA00022827"/>
    </source>
</evidence>
<feature type="binding site" evidence="5">
    <location>
        <position position="50"/>
    </location>
    <ligand>
        <name>FAD</name>
        <dbReference type="ChEBI" id="CHEBI:57692"/>
    </ligand>
</feature>
<feature type="active site" description="Proton acceptor" evidence="4">
    <location>
        <position position="439"/>
    </location>
</feature>
<dbReference type="PIRSF" id="PIRSF000350">
    <property type="entry name" value="Mercury_reductase_MerA"/>
    <property type="match status" value="1"/>
</dbReference>
<comment type="cofactor">
    <cofactor evidence="5">
        <name>FAD</name>
        <dbReference type="ChEBI" id="CHEBI:57692"/>
    </cofactor>
    <text evidence="5">Binds 1 FAD per subunit.</text>
</comment>
<reference evidence="9 10" key="1">
    <citation type="submission" date="2019-03" db="EMBL/GenBank/DDBJ databases">
        <title>Genomic Encyclopedia of Archaeal and Bacterial Type Strains, Phase II (KMG-II): from individual species to whole genera.</title>
        <authorList>
            <person name="Goeker M."/>
        </authorList>
    </citation>
    <scope>NUCLEOTIDE SEQUENCE [LARGE SCALE GENOMIC DNA]</scope>
    <source>
        <strain evidence="9 10">DSM 18435</strain>
    </source>
</reference>
<keyword evidence="10" id="KW-1185">Reference proteome</keyword>
<evidence type="ECO:0000313" key="10">
    <source>
        <dbReference type="Proteomes" id="UP000295468"/>
    </source>
</evidence>
<evidence type="ECO:0000256" key="5">
    <source>
        <dbReference type="PIRSR" id="PIRSR000350-3"/>
    </source>
</evidence>
<evidence type="ECO:0000259" key="7">
    <source>
        <dbReference type="Pfam" id="PF02852"/>
    </source>
</evidence>
<gene>
    <name evidence="9" type="ORF">CLV82_0495</name>
</gene>
<dbReference type="PANTHER" id="PTHR43014">
    <property type="entry name" value="MERCURIC REDUCTASE"/>
    <property type="match status" value="1"/>
</dbReference>
<sequence>MENFENIIIGSGQAGTPLAFKLSSKGQTVAFIEKEHYGGTCLNTGCTPTKAYVASARRIWEARHGDALGIYIPEGASANLHNIKKRKDALIKGSVDGIADSIKKNDKITAFHGEARFTGNKEVFVNGKTLTAERIFINVGGRPRIPEEYRSAGPLTNKSILELTELPEHLVVVGGGYIGLEFGQMFARFGSKVTIVERGNRIISKEDEDVSQAIQEALEADGVDFRLKANCMAARRLDNGKVEVTVDCDSGEPTVVGTHVLLAIGRDPNADLLDLEKTGVETDKKGFIKVSETLETNVKGIFAMGDCNGQGAFTHTSYNDFQIVDNQLFGDGSRTLSDRITTYGLFVDPPLGRVGMTLAEAKEKGKKILTSTRPMSKVARAREKGETRGLMRVVVDADSEKILGASILGTGGDEIIQGITNLMYAGSSYKVLRDSVQIHPTVSELLPTLLEGLE</sequence>
<dbReference type="SUPFAM" id="SSF55424">
    <property type="entry name" value="FAD/NAD-linked reductases, dimerisation (C-terminal) domain"/>
    <property type="match status" value="1"/>
</dbReference>
<keyword evidence="5" id="KW-0547">Nucleotide-binding</keyword>
<dbReference type="Proteomes" id="UP000295468">
    <property type="component" value="Unassembled WGS sequence"/>
</dbReference>
<keyword evidence="9" id="KW-0670">Pyruvate</keyword>
<name>A0A4R6TMC1_9FLAO</name>
<evidence type="ECO:0000256" key="1">
    <source>
        <dbReference type="ARBA" id="ARBA00007532"/>
    </source>
</evidence>
<dbReference type="InterPro" id="IPR036188">
    <property type="entry name" value="FAD/NAD-bd_sf"/>
</dbReference>
<dbReference type="Gene3D" id="3.30.390.30">
    <property type="match status" value="1"/>
</dbReference>
<keyword evidence="5" id="KW-0520">NAD</keyword>
<keyword evidence="3 5" id="KW-0274">FAD</keyword>
<comment type="caution">
    <text evidence="9">The sequence shown here is derived from an EMBL/GenBank/DDBJ whole genome shotgun (WGS) entry which is preliminary data.</text>
</comment>
<keyword evidence="2" id="KW-0285">Flavoprotein</keyword>
<feature type="binding site" evidence="5">
    <location>
        <position position="265"/>
    </location>
    <ligand>
        <name>NAD(+)</name>
        <dbReference type="ChEBI" id="CHEBI:57540"/>
    </ligand>
</feature>
<dbReference type="InterPro" id="IPR016156">
    <property type="entry name" value="FAD/NAD-linked_Rdtase_dimer_sf"/>
</dbReference>
<organism evidence="9 10">
    <name type="scientific">Zeaxanthinibacter enoshimensis</name>
    <dbReference type="NCBI Taxonomy" id="392009"/>
    <lineage>
        <taxon>Bacteria</taxon>
        <taxon>Pseudomonadati</taxon>
        <taxon>Bacteroidota</taxon>
        <taxon>Flavobacteriia</taxon>
        <taxon>Flavobacteriales</taxon>
        <taxon>Flavobacteriaceae</taxon>
        <taxon>Zeaxanthinibacter</taxon>
    </lineage>
</organism>
<dbReference type="Pfam" id="PF07992">
    <property type="entry name" value="Pyr_redox_2"/>
    <property type="match status" value="1"/>
</dbReference>
<feature type="domain" description="FAD/NAD(P)-binding" evidence="8">
    <location>
        <begin position="7"/>
        <end position="317"/>
    </location>
</feature>
<dbReference type="AlphaFoldDB" id="A0A4R6TMC1"/>
<dbReference type="InterPro" id="IPR004099">
    <property type="entry name" value="Pyr_nucl-diS_OxRdtase_dimer"/>
</dbReference>
<feature type="binding site" evidence="5">
    <location>
        <begin position="174"/>
        <end position="181"/>
    </location>
    <ligand>
        <name>NAD(+)</name>
        <dbReference type="ChEBI" id="CHEBI:57540"/>
    </ligand>
</feature>
<dbReference type="EMBL" id="SNYI01000001">
    <property type="protein sequence ID" value="TDQ32662.1"/>
    <property type="molecule type" value="Genomic_DNA"/>
</dbReference>
<dbReference type="PANTHER" id="PTHR43014:SF2">
    <property type="entry name" value="MERCURIC REDUCTASE"/>
    <property type="match status" value="1"/>
</dbReference>
<dbReference type="OrthoDB" id="9800167at2"/>
<evidence type="ECO:0000313" key="9">
    <source>
        <dbReference type="EMBL" id="TDQ32662.1"/>
    </source>
</evidence>
<comment type="similarity">
    <text evidence="1">Belongs to the class-I pyridine nucleotide-disulfide oxidoreductase family.</text>
</comment>
<feature type="binding site" evidence="5">
    <location>
        <position position="197"/>
    </location>
    <ligand>
        <name>NAD(+)</name>
        <dbReference type="ChEBI" id="CHEBI:57540"/>
    </ligand>
</feature>
<dbReference type="PRINTS" id="PR00411">
    <property type="entry name" value="PNDRDTASEI"/>
</dbReference>
<dbReference type="RefSeq" id="WP_133642705.1">
    <property type="nucleotide sequence ID" value="NZ_SNYI01000001.1"/>
</dbReference>
<dbReference type="SUPFAM" id="SSF51905">
    <property type="entry name" value="FAD/NAD(P)-binding domain"/>
    <property type="match status" value="1"/>
</dbReference>
<protein>
    <submittedName>
        <fullName evidence="9">Pyruvate/2-oxoglutarate dehydrogenase complex dihydrolipoamide dehydrogenase (E3) component</fullName>
    </submittedName>
</protein>
<feature type="domain" description="Pyridine nucleotide-disulphide oxidoreductase dimerisation" evidence="7">
    <location>
        <begin position="345"/>
        <end position="448"/>
    </location>
</feature>
<proteinExistence type="inferred from homology"/>
<dbReference type="Pfam" id="PF02852">
    <property type="entry name" value="Pyr_redox_dim"/>
    <property type="match status" value="1"/>
</dbReference>
<dbReference type="GO" id="GO:0003955">
    <property type="term" value="F:NAD(P)H dehydrogenase (quinone) activity"/>
    <property type="evidence" value="ECO:0007669"/>
    <property type="project" value="TreeGrafter"/>
</dbReference>
<feature type="binding site" evidence="5">
    <location>
        <position position="306"/>
    </location>
    <ligand>
        <name>FAD</name>
        <dbReference type="ChEBI" id="CHEBI:57692"/>
    </ligand>
</feature>